<organism evidence="2 3">
    <name type="scientific">Tigriopus californicus</name>
    <name type="common">Marine copepod</name>
    <dbReference type="NCBI Taxonomy" id="6832"/>
    <lineage>
        <taxon>Eukaryota</taxon>
        <taxon>Metazoa</taxon>
        <taxon>Ecdysozoa</taxon>
        <taxon>Arthropoda</taxon>
        <taxon>Crustacea</taxon>
        <taxon>Multicrustacea</taxon>
        <taxon>Hexanauplia</taxon>
        <taxon>Copepoda</taxon>
        <taxon>Harpacticoida</taxon>
        <taxon>Harpacticidae</taxon>
        <taxon>Tigriopus</taxon>
    </lineage>
</organism>
<dbReference type="SUPFAM" id="SSF52540">
    <property type="entry name" value="P-loop containing nucleoside triphosphate hydrolases"/>
    <property type="match status" value="1"/>
</dbReference>
<dbReference type="GO" id="GO:0005739">
    <property type="term" value="C:mitochondrion"/>
    <property type="evidence" value="ECO:0007669"/>
    <property type="project" value="TreeGrafter"/>
</dbReference>
<dbReference type="InterPro" id="IPR027032">
    <property type="entry name" value="Twinkle-like"/>
</dbReference>
<dbReference type="GO" id="GO:0005524">
    <property type="term" value="F:ATP binding"/>
    <property type="evidence" value="ECO:0007669"/>
    <property type="project" value="InterPro"/>
</dbReference>
<evidence type="ECO:0000313" key="2">
    <source>
        <dbReference type="EMBL" id="TRY62956.1"/>
    </source>
</evidence>
<feature type="domain" description="SF4 helicase" evidence="1">
    <location>
        <begin position="422"/>
        <end position="641"/>
    </location>
</feature>
<gene>
    <name evidence="2" type="ORF">TCAL_13733</name>
</gene>
<comment type="caution">
    <text evidence="2">The sequence shown here is derived from an EMBL/GenBank/DDBJ whole genome shotgun (WGS) entry which is preliminary data.</text>
</comment>
<reference evidence="2 3" key="1">
    <citation type="journal article" date="2018" name="Nat. Ecol. Evol.">
        <title>Genomic signatures of mitonuclear coevolution across populations of Tigriopus californicus.</title>
        <authorList>
            <person name="Barreto F.S."/>
            <person name="Watson E.T."/>
            <person name="Lima T.G."/>
            <person name="Willett C.S."/>
            <person name="Edmands S."/>
            <person name="Li W."/>
            <person name="Burton R.S."/>
        </authorList>
    </citation>
    <scope>NUCLEOTIDE SEQUENCE [LARGE SCALE GENOMIC DNA]</scope>
    <source>
        <strain evidence="2 3">San Diego</strain>
    </source>
</reference>
<dbReference type="CDD" id="cd01122">
    <property type="entry name" value="Twinkle_C"/>
    <property type="match status" value="1"/>
</dbReference>
<name>A0A553NBX6_TIGCA</name>
<evidence type="ECO:0000259" key="1">
    <source>
        <dbReference type="PROSITE" id="PS51199"/>
    </source>
</evidence>
<protein>
    <recommendedName>
        <fullName evidence="1">SF4 helicase domain-containing protein</fullName>
    </recommendedName>
</protein>
<dbReference type="GO" id="GO:0043139">
    <property type="term" value="F:5'-3' DNA helicase activity"/>
    <property type="evidence" value="ECO:0007669"/>
    <property type="project" value="InterPro"/>
</dbReference>
<sequence>MTLSRSLTWTPGLRSFPPLPPTSQPPTRSFSALIAGGSSCVGGPLTVPWFHMAFRGLLRPSLDATALSAAPNYLEMKRYLRFRSVDFQESHACLILELPKHIVLGQGLPPSKWEGIEHALAKVYLNKTTGFFSIPECALYGHWSDLQTFLSVWCDNRSKKRSEALDEYPALPHFNLETAPEVQTCWDRGVTLDSITPTEFKDLLKALKLPVREFKLEDLASVEVRADLASQSLLFPIRYHEDPWPLIGVRQIQPSQDGNEPFVEVTVPEFIPGGGSAPHRVFPFPFGLESARRARAKSIVLVSNILDAVVIRARTKVYPVALAEGFSCLPPDLLAFFEEFDHIKIWFPNERSAFEAGLAFARKLGDKRCFLMNRDIGSPLLCLKKRENVDSILQKQVRPCCHEFITTFEALREDVFMEMAHQNEIEGIKFRRFEPLNEIMRGFRRGELSVFSGKTGTGKTTFMSEYSLDLCAQGVNTLWGSFEVKNTRLAKMQLKQFSAINLEDHLDQFDPWADRFQRLPMYYLAFHGSQKVDLVLDAMGHAVYIYDISHVIIDNIQFMMGMSAKGVDRFYTQDLIIERFRKFATLHNVHVTLVIHPRKENEDHLSTNSIFGGAKATQEADNVILLQEETVNPKIKRKFIQ</sequence>
<dbReference type="Pfam" id="PF13481">
    <property type="entry name" value="AAA_25"/>
    <property type="match status" value="1"/>
</dbReference>
<dbReference type="EMBL" id="VCGU01000458">
    <property type="protein sequence ID" value="TRY62956.1"/>
    <property type="molecule type" value="Genomic_DNA"/>
</dbReference>
<proteinExistence type="predicted"/>
<dbReference type="OMA" id="CLPHGLK"/>
<dbReference type="STRING" id="6832.A0A553NBX6"/>
<dbReference type="Proteomes" id="UP000318571">
    <property type="component" value="Chromosome 10"/>
</dbReference>
<dbReference type="InterPro" id="IPR007694">
    <property type="entry name" value="DNA_helicase_DnaB-like_C"/>
</dbReference>
<dbReference type="PANTHER" id="PTHR12873:SF0">
    <property type="entry name" value="TWINKLE MTDNA HELICASE"/>
    <property type="match status" value="1"/>
</dbReference>
<keyword evidence="3" id="KW-1185">Reference proteome</keyword>
<accession>A0A553NBX6</accession>
<dbReference type="PANTHER" id="PTHR12873">
    <property type="entry name" value="T7-LIKE MITOCHONDRIAL DNA HELICASE"/>
    <property type="match status" value="1"/>
</dbReference>
<dbReference type="PROSITE" id="PS51199">
    <property type="entry name" value="SF4_HELICASE"/>
    <property type="match status" value="1"/>
</dbReference>
<dbReference type="AlphaFoldDB" id="A0A553NBX6"/>
<dbReference type="GO" id="GO:0003697">
    <property type="term" value="F:single-stranded DNA binding"/>
    <property type="evidence" value="ECO:0007669"/>
    <property type="project" value="InterPro"/>
</dbReference>
<dbReference type="GO" id="GO:0006264">
    <property type="term" value="P:mitochondrial DNA replication"/>
    <property type="evidence" value="ECO:0007669"/>
    <property type="project" value="TreeGrafter"/>
</dbReference>
<dbReference type="Gene3D" id="3.40.50.300">
    <property type="entry name" value="P-loop containing nucleotide triphosphate hydrolases"/>
    <property type="match status" value="1"/>
</dbReference>
<feature type="non-terminal residue" evidence="2">
    <location>
        <position position="641"/>
    </location>
</feature>
<evidence type="ECO:0000313" key="3">
    <source>
        <dbReference type="Proteomes" id="UP000318571"/>
    </source>
</evidence>
<dbReference type="InterPro" id="IPR027417">
    <property type="entry name" value="P-loop_NTPase"/>
</dbReference>